<protein>
    <recommendedName>
        <fullName evidence="13">tRNA-splicing ligase RtcB</fullName>
        <ecNumber evidence="13">6.5.1.-</ecNumber>
    </recommendedName>
</protein>
<evidence type="ECO:0000256" key="9">
    <source>
        <dbReference type="ARBA" id="ARBA00049514"/>
    </source>
</evidence>
<dbReference type="PANTHER" id="PTHR11118:SF1">
    <property type="entry name" value="RNA-SPLICING LIGASE RTCB HOMOLOG"/>
    <property type="match status" value="1"/>
</dbReference>
<comment type="catalytic activity">
    <reaction evidence="9">
        <text>a 3'-end 2',3'-cyclophospho-ribonucleotide-RNA + a 5'-end dephospho-ribonucleoside-RNA + GTP + H2O = a ribonucleotidyl-ribonucleotide-RNA + GMP + diphosphate + H(+)</text>
        <dbReference type="Rhea" id="RHEA:68080"/>
        <dbReference type="Rhea" id="RHEA-COMP:10464"/>
        <dbReference type="Rhea" id="RHEA-COMP:13936"/>
        <dbReference type="Rhea" id="RHEA-COMP:17355"/>
        <dbReference type="ChEBI" id="CHEBI:15377"/>
        <dbReference type="ChEBI" id="CHEBI:15378"/>
        <dbReference type="ChEBI" id="CHEBI:33019"/>
        <dbReference type="ChEBI" id="CHEBI:37565"/>
        <dbReference type="ChEBI" id="CHEBI:58115"/>
        <dbReference type="ChEBI" id="CHEBI:83064"/>
        <dbReference type="ChEBI" id="CHEBI:138284"/>
        <dbReference type="ChEBI" id="CHEBI:173118"/>
        <dbReference type="EC" id="6.5.1.8"/>
    </reaction>
</comment>
<dbReference type="GO" id="GO:0005525">
    <property type="term" value="F:GTP binding"/>
    <property type="evidence" value="ECO:0007669"/>
    <property type="project" value="UniProtKB-KW"/>
</dbReference>
<sequence length="485" mass="53363">MLNIWNGPLKKIDDWRWLIPRDYKKGMLTDGLIFANERMIDEIRKDQAPEQVANVACLPGIVGYSLAMPDIHWGYGFPIGGVGVTCLDDGVISPGGVGFDINCGVRVVKTTLSSEECIPKKKDLLSTLFHSVPSGVGSEGKIKFSLPDLKKILRDGAKAIIQRGFGWNGDELMIEEQGAMVGADPTTVSEKALERGKGQLGTLGSGNHFLEIETVKQIFDPHIAKVFGLYPDQILIMIHTGSRGFGHQVCTDHLRVMQSAMRKYNIYLPDRQLACAPIHSIEGQQYFSAMACAANFAWANRQLITHWVRESFEKVFHRSAQDLGMEILYDVAHNIAKIEQHRVNGKTKQLCVHRKGATRSFGPGLKDLPEKYRSVGQPVLIPGDMGTGSFIMCGTVQSMEESFGTACHGAGRIMSRSEADRSSRGRNIVNELEEKGILVMAESNATLREEIPAAYKDVGEVVDVVEKAGLAHRIVYAQPIAVMKG</sequence>
<comment type="similarity">
    <text evidence="1 13">Belongs to the RtcB family.</text>
</comment>
<evidence type="ECO:0000256" key="4">
    <source>
        <dbReference type="ARBA" id="ARBA00022741"/>
    </source>
</evidence>
<feature type="active site" description="GMP-histidine intermediate" evidence="10">
    <location>
        <position position="408"/>
    </location>
</feature>
<gene>
    <name evidence="13 14" type="primary">rtcB</name>
    <name evidence="14" type="ORF">BWY41_01093</name>
</gene>
<feature type="binding site" evidence="12">
    <location>
        <position position="333"/>
    </location>
    <ligand>
        <name>Mn(2+)</name>
        <dbReference type="ChEBI" id="CHEBI:29035"/>
        <label>2</label>
    </ligand>
</feature>
<accession>A0A1V5SUH8</accession>
<feature type="binding site" evidence="11">
    <location>
        <begin position="408"/>
        <end position="411"/>
    </location>
    <ligand>
        <name>GMP</name>
        <dbReference type="ChEBI" id="CHEBI:58115"/>
    </ligand>
</feature>
<evidence type="ECO:0000256" key="1">
    <source>
        <dbReference type="ARBA" id="ARBA00008071"/>
    </source>
</evidence>
<keyword evidence="5" id="KW-0692">RNA repair</keyword>
<proteinExistence type="inferred from homology"/>
<keyword evidence="6 11" id="KW-0342">GTP-binding</keyword>
<dbReference type="FunFam" id="3.90.1860.10:FF:000001">
    <property type="entry name" value="tRNA-splicing ligase RtcB homolog"/>
    <property type="match status" value="1"/>
</dbReference>
<comment type="catalytic activity">
    <reaction evidence="8">
        <text>a 3'-end 3'-phospho-ribonucleotide-RNA + a 5'-end dephospho-ribonucleoside-RNA + GTP = a ribonucleotidyl-ribonucleotide-RNA + GMP + diphosphate</text>
        <dbReference type="Rhea" id="RHEA:68076"/>
        <dbReference type="Rhea" id="RHEA-COMP:10463"/>
        <dbReference type="Rhea" id="RHEA-COMP:13936"/>
        <dbReference type="Rhea" id="RHEA-COMP:17355"/>
        <dbReference type="ChEBI" id="CHEBI:33019"/>
        <dbReference type="ChEBI" id="CHEBI:37565"/>
        <dbReference type="ChEBI" id="CHEBI:58115"/>
        <dbReference type="ChEBI" id="CHEBI:83062"/>
        <dbReference type="ChEBI" id="CHEBI:138284"/>
        <dbReference type="ChEBI" id="CHEBI:173118"/>
        <dbReference type="EC" id="6.5.1.8"/>
    </reaction>
</comment>
<reference evidence="14" key="1">
    <citation type="submission" date="2017-02" db="EMBL/GenBank/DDBJ databases">
        <title>Delving into the versatile metabolic prowess of the omnipresent phylum Bacteroidetes.</title>
        <authorList>
            <person name="Nobu M.K."/>
            <person name="Mei R."/>
            <person name="Narihiro T."/>
            <person name="Kuroda K."/>
            <person name="Liu W.-T."/>
        </authorList>
    </citation>
    <scope>NUCLEOTIDE SEQUENCE</scope>
    <source>
        <strain evidence="14">ADurb.Bin276</strain>
    </source>
</reference>
<dbReference type="InterPro" id="IPR001233">
    <property type="entry name" value="RtcB"/>
</dbReference>
<dbReference type="EMBL" id="MWBQ01000078">
    <property type="protein sequence ID" value="OQA58128.1"/>
    <property type="molecule type" value="Genomic_DNA"/>
</dbReference>
<evidence type="ECO:0000256" key="3">
    <source>
        <dbReference type="ARBA" id="ARBA00022723"/>
    </source>
</evidence>
<dbReference type="EC" id="6.5.1.-" evidence="13"/>
<comment type="subunit">
    <text evidence="13">Monomer.</text>
</comment>
<comment type="caution">
    <text evidence="14">The sequence shown here is derived from an EMBL/GenBank/DDBJ whole genome shotgun (WGS) entry which is preliminary data.</text>
</comment>
<dbReference type="GO" id="GO:0170057">
    <property type="term" value="F:RNA ligase (GTP) activity"/>
    <property type="evidence" value="ECO:0007669"/>
    <property type="project" value="UniProtKB-EC"/>
</dbReference>
<dbReference type="Pfam" id="PF01139">
    <property type="entry name" value="RtcB"/>
    <property type="match status" value="1"/>
</dbReference>
<keyword evidence="7 12" id="KW-0464">Manganese</keyword>
<evidence type="ECO:0000256" key="5">
    <source>
        <dbReference type="ARBA" id="ARBA00022800"/>
    </source>
</evidence>
<feature type="binding site" evidence="11">
    <location>
        <position position="484"/>
    </location>
    <ligand>
        <name>GMP</name>
        <dbReference type="ChEBI" id="CHEBI:58115"/>
    </ligand>
</feature>
<evidence type="ECO:0000256" key="13">
    <source>
        <dbReference type="RuleBase" id="RU371113"/>
    </source>
</evidence>
<evidence type="ECO:0000256" key="8">
    <source>
        <dbReference type="ARBA" id="ARBA00047746"/>
    </source>
</evidence>
<dbReference type="PANTHER" id="PTHR11118">
    <property type="entry name" value="RNA-SPLICING LIGASE RTCB HOMOLOG"/>
    <property type="match status" value="1"/>
</dbReference>
<keyword evidence="4 11" id="KW-0547">Nucleotide-binding</keyword>
<dbReference type="AlphaFoldDB" id="A0A1V5SUH8"/>
<evidence type="ECO:0000256" key="12">
    <source>
        <dbReference type="PIRSR" id="PIRSR601233-3"/>
    </source>
</evidence>
<comment type="cofactor">
    <cofactor evidence="12 13">
        <name>Mn(2+)</name>
        <dbReference type="ChEBI" id="CHEBI:29035"/>
    </cofactor>
    <text evidence="12 13">Binds 2 manganese ions per subunit.</text>
</comment>
<dbReference type="Proteomes" id="UP000485569">
    <property type="component" value="Unassembled WGS sequence"/>
</dbReference>
<dbReference type="InterPro" id="IPR036025">
    <property type="entry name" value="RtcB-like_sf"/>
</dbReference>
<keyword evidence="2 13" id="KW-0436">Ligase</keyword>
<dbReference type="Gene3D" id="3.90.1860.10">
    <property type="entry name" value="tRNA-splicing ligase RtcB"/>
    <property type="match status" value="1"/>
</dbReference>
<evidence type="ECO:0000256" key="2">
    <source>
        <dbReference type="ARBA" id="ARBA00022598"/>
    </source>
</evidence>
<dbReference type="GO" id="GO:0006396">
    <property type="term" value="P:RNA processing"/>
    <property type="evidence" value="ECO:0007669"/>
    <property type="project" value="InterPro"/>
</dbReference>
<dbReference type="GO" id="GO:0003972">
    <property type="term" value="F:RNA ligase (ATP) activity"/>
    <property type="evidence" value="ECO:0007669"/>
    <property type="project" value="TreeGrafter"/>
</dbReference>
<evidence type="ECO:0000256" key="7">
    <source>
        <dbReference type="ARBA" id="ARBA00023211"/>
    </source>
</evidence>
<feature type="binding site" evidence="12">
    <location>
        <position position="100"/>
    </location>
    <ligand>
        <name>Mn(2+)</name>
        <dbReference type="ChEBI" id="CHEBI:29035"/>
        <label>1</label>
    </ligand>
</feature>
<feature type="binding site" evidence="11">
    <location>
        <begin position="333"/>
        <end position="334"/>
    </location>
    <ligand>
        <name>GMP</name>
        <dbReference type="ChEBI" id="CHEBI:58115"/>
    </ligand>
</feature>
<evidence type="ECO:0000256" key="11">
    <source>
        <dbReference type="PIRSR" id="PIRSR601233-2"/>
    </source>
</evidence>
<name>A0A1V5SUH8_9BACT</name>
<dbReference type="PROSITE" id="PS01288">
    <property type="entry name" value="UPF0027"/>
    <property type="match status" value="1"/>
</dbReference>
<evidence type="ECO:0000256" key="6">
    <source>
        <dbReference type="ARBA" id="ARBA00023134"/>
    </source>
</evidence>
<organism evidence="14">
    <name type="scientific">Candidatus Atribacter allofermentans</name>
    <dbReference type="NCBI Taxonomy" id="1852833"/>
    <lineage>
        <taxon>Bacteria</taxon>
        <taxon>Pseudomonadati</taxon>
        <taxon>Atribacterota</taxon>
        <taxon>Atribacteria</taxon>
        <taxon>Atribacterales</taxon>
        <taxon>Atribacteraceae</taxon>
        <taxon>Atribacter</taxon>
    </lineage>
</organism>
<feature type="binding site" evidence="11">
    <location>
        <begin position="207"/>
        <end position="211"/>
    </location>
    <ligand>
        <name>GMP</name>
        <dbReference type="ChEBI" id="CHEBI:58115"/>
    </ligand>
</feature>
<dbReference type="SUPFAM" id="SSF103365">
    <property type="entry name" value="Hypothetical protein PH1602"/>
    <property type="match status" value="1"/>
</dbReference>
<feature type="binding site" evidence="11">
    <location>
        <position position="389"/>
    </location>
    <ligand>
        <name>GMP</name>
        <dbReference type="ChEBI" id="CHEBI:58115"/>
    </ligand>
</feature>
<evidence type="ECO:0000313" key="14">
    <source>
        <dbReference type="EMBL" id="OQA58128.1"/>
    </source>
</evidence>
<keyword evidence="3 12" id="KW-0479">Metal-binding</keyword>
<evidence type="ECO:0000256" key="10">
    <source>
        <dbReference type="PIRSR" id="PIRSR601233-1"/>
    </source>
</evidence>
<dbReference type="GO" id="GO:0042245">
    <property type="term" value="P:RNA repair"/>
    <property type="evidence" value="ECO:0007669"/>
    <property type="project" value="UniProtKB-KW"/>
</dbReference>
<dbReference type="GO" id="GO:0046872">
    <property type="term" value="F:metal ion binding"/>
    <property type="evidence" value="ECO:0007669"/>
    <property type="project" value="UniProtKB-UniRule"/>
</dbReference>
<feature type="binding site" evidence="11">
    <location>
        <begin position="382"/>
        <end position="385"/>
    </location>
    <ligand>
        <name>GMP</name>
        <dbReference type="ChEBI" id="CHEBI:58115"/>
    </ligand>
</feature>
<feature type="binding site" evidence="12">
    <location>
        <position position="239"/>
    </location>
    <ligand>
        <name>Mn(2+)</name>
        <dbReference type="ChEBI" id="CHEBI:29035"/>
        <label>2</label>
    </ligand>
</feature>
<feature type="binding site" evidence="12">
    <location>
        <position position="208"/>
    </location>
    <ligand>
        <name>Mn(2+)</name>
        <dbReference type="ChEBI" id="CHEBI:29035"/>
        <label>1</label>
    </ligand>
</feature>